<evidence type="ECO:0000313" key="6">
    <source>
        <dbReference type="Proteomes" id="UP000019024"/>
    </source>
</evidence>
<dbReference type="InterPro" id="IPR000914">
    <property type="entry name" value="SBP_5_dom"/>
</dbReference>
<keyword evidence="6" id="KW-1185">Reference proteome</keyword>
<gene>
    <name evidence="5" type="ORF">HALLA_20005</name>
</gene>
<dbReference type="Pfam" id="PF00496">
    <property type="entry name" value="SBP_bac_5"/>
    <property type="match status" value="1"/>
</dbReference>
<dbReference type="InterPro" id="IPR039424">
    <property type="entry name" value="SBP_5"/>
</dbReference>
<dbReference type="AlphaFoldDB" id="W0JUB6"/>
<evidence type="ECO:0000256" key="2">
    <source>
        <dbReference type="ARBA" id="ARBA00022448"/>
    </source>
</evidence>
<dbReference type="CDD" id="cd00995">
    <property type="entry name" value="PBP2_NikA_DppA_OppA_like"/>
    <property type="match status" value="1"/>
</dbReference>
<keyword evidence="3" id="KW-0732">Signal</keyword>
<protein>
    <recommendedName>
        <fullName evidence="4">Solute-binding protein family 5 domain-containing protein</fullName>
    </recommendedName>
</protein>
<organism evidence="5 6">
    <name type="scientific">Halostagnicola larsenii XH-48</name>
    <dbReference type="NCBI Taxonomy" id="797299"/>
    <lineage>
        <taxon>Archaea</taxon>
        <taxon>Methanobacteriati</taxon>
        <taxon>Methanobacteriota</taxon>
        <taxon>Stenosarchaea group</taxon>
        <taxon>Halobacteria</taxon>
        <taxon>Halobacteriales</taxon>
        <taxon>Natrialbaceae</taxon>
        <taxon>Halostagnicola</taxon>
    </lineage>
</organism>
<dbReference type="eggNOG" id="arCOG01534">
    <property type="taxonomic scope" value="Archaea"/>
</dbReference>
<name>W0JUB6_9EURY</name>
<keyword evidence="2" id="KW-0813">Transport</keyword>
<keyword evidence="5" id="KW-0614">Plasmid</keyword>
<dbReference type="EMBL" id="CP007058">
    <property type="protein sequence ID" value="AHG02186.1"/>
    <property type="molecule type" value="Genomic_DNA"/>
</dbReference>
<dbReference type="Gene3D" id="3.40.190.10">
    <property type="entry name" value="Periplasmic binding protein-like II"/>
    <property type="match status" value="1"/>
</dbReference>
<geneLocation type="plasmid" evidence="5">
    <name>unnamed</name>
</geneLocation>
<dbReference type="SUPFAM" id="SSF53850">
    <property type="entry name" value="Periplasmic binding protein-like II"/>
    <property type="match status" value="2"/>
</dbReference>
<dbReference type="PANTHER" id="PTHR30290:SF9">
    <property type="entry name" value="OLIGOPEPTIDE-BINDING PROTEIN APPA"/>
    <property type="match status" value="1"/>
</dbReference>
<dbReference type="KEGG" id="hlr:HALLA_20005"/>
<evidence type="ECO:0000259" key="4">
    <source>
        <dbReference type="Pfam" id="PF00496"/>
    </source>
</evidence>
<dbReference type="GO" id="GO:0015833">
    <property type="term" value="P:peptide transport"/>
    <property type="evidence" value="ECO:0007669"/>
    <property type="project" value="TreeGrafter"/>
</dbReference>
<evidence type="ECO:0000256" key="1">
    <source>
        <dbReference type="ARBA" id="ARBA00005695"/>
    </source>
</evidence>
<reference evidence="5 6" key="1">
    <citation type="submission" date="2014-01" db="EMBL/GenBank/DDBJ databases">
        <authorList>
            <consortium name="DOE Joint Genome Institute"/>
            <person name="Anderson I."/>
            <person name="Huntemann M."/>
            <person name="Han J."/>
            <person name="Chen A."/>
            <person name="Kyrpides N."/>
            <person name="Mavromatis K."/>
            <person name="Markowitz V."/>
            <person name="Palaniappan K."/>
            <person name="Ivanova N."/>
            <person name="Schaumberg A."/>
            <person name="Pati A."/>
            <person name="Liolios K."/>
            <person name="Nordberg H.P."/>
            <person name="Cantor M.N."/>
            <person name="Hua S.X."/>
            <person name="Woyke T."/>
        </authorList>
    </citation>
    <scope>NUCLEOTIDE SEQUENCE [LARGE SCALE GENOMIC DNA]</scope>
    <source>
        <strain evidence="5 6">XH-48</strain>
        <plasmid evidence="6">4</plasmid>
    </source>
</reference>
<dbReference type="HOGENOM" id="CLU_035683_0_0_2"/>
<evidence type="ECO:0000313" key="5">
    <source>
        <dbReference type="EMBL" id="AHG02186.1"/>
    </source>
</evidence>
<dbReference type="PANTHER" id="PTHR30290">
    <property type="entry name" value="PERIPLASMIC BINDING COMPONENT OF ABC TRANSPORTER"/>
    <property type="match status" value="1"/>
</dbReference>
<feature type="domain" description="Solute-binding protein family 5" evidence="4">
    <location>
        <begin position="244"/>
        <end position="571"/>
    </location>
</feature>
<dbReference type="Proteomes" id="UP000019024">
    <property type="component" value="Plasmid unnamed3"/>
</dbReference>
<comment type="similarity">
    <text evidence="1">Belongs to the bacterial solute-binding protein 5 family.</text>
</comment>
<dbReference type="GO" id="GO:1904680">
    <property type="term" value="F:peptide transmembrane transporter activity"/>
    <property type="evidence" value="ECO:0007669"/>
    <property type="project" value="TreeGrafter"/>
</dbReference>
<dbReference type="Gene3D" id="3.10.105.10">
    <property type="entry name" value="Dipeptide-binding Protein, Domain 3"/>
    <property type="match status" value="2"/>
</dbReference>
<sequence>MAGGGVIAGTIGGSALHRITTDNTTNQVSVTILSLPADNDQRSSEIAREFEKNLRAVGINASIEPRSEAELLRAILLEHDFDCYVTRRRSDHDPDFLYEMFHSSYDPEAGWQNPFGFTNPQVDELLEQQRSMDGDERTETVNELLNKLAQTHPIVPICVSAERRVVRTDRFDGWDDHSLESRLGYLGLEPNAYEWSDGEDVVLTAILTDTRATKNLNPLTATHHDKGTFVDLLYDSLAVEDDGEIRPWLAESWEWDGAVATVYLRTGCQFHDDHPVTARDVEFTYEFLADTSLGEQDAHSPTPRYRGLVDAVERVSAVDDHTVQIRIDAHADIGERAFTIPILPRHVWEPEVSNRLENGQEPTQGTWEIVTADSIPKIGSGPYAFVNQEPRSSLQFERFDQHFTRRESVDLPEPTPDELVFLVGLNSGLVMSELQDGNADMTASRMAVGEIGDTSDRSLELIEPATPRFYHVGFNVRNAPFSSPNFREVIASLIDRESLVSEIFNGQATPTVTPVTDEWTPEDLEWDGEAPYAPFFRKSDETGDEDSGNLDVEQVKRAFERYGFQYSDDGERLVR</sequence>
<proteinExistence type="inferred from homology"/>
<accession>W0JUB6</accession>
<evidence type="ECO:0000256" key="3">
    <source>
        <dbReference type="ARBA" id="ARBA00022729"/>
    </source>
</evidence>